<evidence type="ECO:0000256" key="6">
    <source>
        <dbReference type="ARBA" id="ARBA00022803"/>
    </source>
</evidence>
<feature type="compositionally biased region" description="Basic and acidic residues" evidence="9">
    <location>
        <begin position="23"/>
        <end position="32"/>
    </location>
</feature>
<evidence type="ECO:0000256" key="3">
    <source>
        <dbReference type="ARBA" id="ARBA00005348"/>
    </source>
</evidence>
<dbReference type="GO" id="GO:0005052">
    <property type="term" value="F:peroxisome matrix targeting signal-1 binding"/>
    <property type="evidence" value="ECO:0007669"/>
    <property type="project" value="TreeGrafter"/>
</dbReference>
<dbReference type="STRING" id="1314674.A0A0D7BVG7"/>
<dbReference type="SMART" id="SM00028">
    <property type="entry name" value="TPR"/>
    <property type="match status" value="4"/>
</dbReference>
<evidence type="ECO:0000256" key="7">
    <source>
        <dbReference type="ARBA" id="ARBA00023140"/>
    </source>
</evidence>
<sequence length="712" mass="80036">MALPMLVSGSECGPSNALQGLSKRFDQDRGPLQDRVVAAGSSRDAFRSQQVQNSRNDQDVARFFGTGPTLDAKRPFNFNAMASSLPSLDTSPVQRHPQQAAPSGWASDFMIHQMAQSATAQTDRLANDSARGVASPVSGMQTNVNMQQQPWNTTRIMPAPSFHAIQPIQPAHDQKLWDREFASQEQSVTESIPEQKQEARTSYDEQDELARTAGILLDTVRNEQNPKFQASAFMGLMEQLRDHKVVVEGNQMVDAGETSYAEGSSSYKGKGKAVDHSMPMFDTQTTGTRLGQDPLRTTTSPLQMGGMNINRNLLDPEDMKYWEQEFQELKEMTDGIQEDDTDAYMRRENAEYTAFWDDVKNTVGRPNQQMAEWGHLQEDWDQFEANTYGIRKVDAYQFQHNNPYILGDSTRTRQHAMHSGYGMSISESVLELEAIVQRDPGNAKAWYDLGVKQQENEREQKALQALSQAVELDPGHLPSWLALAVSHTNDGDRSGTFTSVFEWAKRNQTYSTISQPSLSAVEGTGSWDTERSGKLMDSLMTMARAGMQEGVIDPDVQIALAVLFNSNEDYDKAQDCFKTALAVRPEDWLLYNRVGATMANNGNAEEALQYYYRALEMNPSYVRARFNLGISCISLKRYDEAAHHILDALVLQESDAAPDAEQLNDRRNTMSRALWDSLKTACLHMQRLDLSILCDQRDLEGFRERFAPEFEE</sequence>
<evidence type="ECO:0000256" key="1">
    <source>
        <dbReference type="ARBA" id="ARBA00004275"/>
    </source>
</evidence>
<dbReference type="GO" id="GO:0005778">
    <property type="term" value="C:peroxisomal membrane"/>
    <property type="evidence" value="ECO:0007669"/>
    <property type="project" value="TreeGrafter"/>
</dbReference>
<name>A0A0D7BVG7_9AGAR</name>
<dbReference type="AlphaFoldDB" id="A0A0D7BVG7"/>
<evidence type="ECO:0000313" key="11">
    <source>
        <dbReference type="Proteomes" id="UP000054007"/>
    </source>
</evidence>
<dbReference type="PANTHER" id="PTHR10130">
    <property type="entry name" value="PEROXISOMAL TARGETING SIGNAL 1 RECEPTOR PEX5"/>
    <property type="match status" value="1"/>
</dbReference>
<accession>A0A0D7BVG7</accession>
<dbReference type="SUPFAM" id="SSF48452">
    <property type="entry name" value="TPR-like"/>
    <property type="match status" value="1"/>
</dbReference>
<dbReference type="PROSITE" id="PS50005">
    <property type="entry name" value="TPR"/>
    <property type="match status" value="3"/>
</dbReference>
<feature type="compositionally biased region" description="Polar residues" evidence="9">
    <location>
        <begin position="283"/>
        <end position="302"/>
    </location>
</feature>
<keyword evidence="4" id="KW-0963">Cytoplasm</keyword>
<feature type="region of interest" description="Disordered" evidence="9">
    <location>
        <begin position="1"/>
        <end position="32"/>
    </location>
</feature>
<gene>
    <name evidence="10" type="ORF">CYLTODRAFT_484733</name>
</gene>
<dbReference type="GO" id="GO:0016560">
    <property type="term" value="P:protein import into peroxisome matrix, docking"/>
    <property type="evidence" value="ECO:0007669"/>
    <property type="project" value="TreeGrafter"/>
</dbReference>
<evidence type="ECO:0000256" key="4">
    <source>
        <dbReference type="ARBA" id="ARBA00022490"/>
    </source>
</evidence>
<feature type="region of interest" description="Disordered" evidence="9">
    <location>
        <begin position="182"/>
        <end position="206"/>
    </location>
</feature>
<feature type="compositionally biased region" description="Polar residues" evidence="9">
    <location>
        <begin position="183"/>
        <end position="192"/>
    </location>
</feature>
<evidence type="ECO:0000256" key="9">
    <source>
        <dbReference type="SAM" id="MobiDB-lite"/>
    </source>
</evidence>
<evidence type="ECO:0000256" key="2">
    <source>
        <dbReference type="ARBA" id="ARBA00004496"/>
    </source>
</evidence>
<keyword evidence="6 8" id="KW-0802">TPR repeat</keyword>
<protein>
    <submittedName>
        <fullName evidence="10">TPR-like protein</fullName>
    </submittedName>
</protein>
<dbReference type="GO" id="GO:0005829">
    <property type="term" value="C:cytosol"/>
    <property type="evidence" value="ECO:0007669"/>
    <property type="project" value="TreeGrafter"/>
</dbReference>
<keyword evidence="11" id="KW-1185">Reference proteome</keyword>
<comment type="subcellular location">
    <subcellularLocation>
        <location evidence="2">Cytoplasm</location>
    </subcellularLocation>
    <subcellularLocation>
        <location evidence="1">Peroxisome</location>
    </subcellularLocation>
</comment>
<dbReference type="InterPro" id="IPR019734">
    <property type="entry name" value="TPR_rpt"/>
</dbReference>
<feature type="repeat" description="TPR" evidence="8">
    <location>
        <begin position="554"/>
        <end position="587"/>
    </location>
</feature>
<keyword evidence="5" id="KW-0677">Repeat</keyword>
<dbReference type="PANTHER" id="PTHR10130:SF0">
    <property type="entry name" value="GH08708P"/>
    <property type="match status" value="1"/>
</dbReference>
<evidence type="ECO:0000313" key="10">
    <source>
        <dbReference type="EMBL" id="KIY74422.1"/>
    </source>
</evidence>
<feature type="region of interest" description="Disordered" evidence="9">
    <location>
        <begin position="283"/>
        <end position="304"/>
    </location>
</feature>
<dbReference type="PROSITE" id="PS50293">
    <property type="entry name" value="TPR_REGION"/>
    <property type="match status" value="1"/>
</dbReference>
<comment type="similarity">
    <text evidence="3">Belongs to the peroxisomal targeting signal receptor family.</text>
</comment>
<dbReference type="Proteomes" id="UP000054007">
    <property type="component" value="Unassembled WGS sequence"/>
</dbReference>
<dbReference type="OrthoDB" id="10006023at2759"/>
<dbReference type="Pfam" id="PF13432">
    <property type="entry name" value="TPR_16"/>
    <property type="match status" value="2"/>
</dbReference>
<proteinExistence type="inferred from homology"/>
<keyword evidence="7" id="KW-0576">Peroxisome</keyword>
<feature type="compositionally biased region" description="Basic and acidic residues" evidence="9">
    <location>
        <begin position="193"/>
        <end position="203"/>
    </location>
</feature>
<dbReference type="Gene3D" id="1.25.40.10">
    <property type="entry name" value="Tetratricopeptide repeat domain"/>
    <property type="match status" value="1"/>
</dbReference>
<dbReference type="InterPro" id="IPR011990">
    <property type="entry name" value="TPR-like_helical_dom_sf"/>
</dbReference>
<evidence type="ECO:0000256" key="8">
    <source>
        <dbReference type="PROSITE-ProRule" id="PRU00339"/>
    </source>
</evidence>
<reference evidence="10 11" key="1">
    <citation type="journal article" date="2015" name="Fungal Genet. Biol.">
        <title>Evolution of novel wood decay mechanisms in Agaricales revealed by the genome sequences of Fistulina hepatica and Cylindrobasidium torrendii.</title>
        <authorList>
            <person name="Floudas D."/>
            <person name="Held B.W."/>
            <person name="Riley R."/>
            <person name="Nagy L.G."/>
            <person name="Koehler G."/>
            <person name="Ransdell A.S."/>
            <person name="Younus H."/>
            <person name="Chow J."/>
            <person name="Chiniquy J."/>
            <person name="Lipzen A."/>
            <person name="Tritt A."/>
            <person name="Sun H."/>
            <person name="Haridas S."/>
            <person name="LaButti K."/>
            <person name="Ohm R.A."/>
            <person name="Kues U."/>
            <person name="Blanchette R.A."/>
            <person name="Grigoriev I.V."/>
            <person name="Minto R.E."/>
            <person name="Hibbett D.S."/>
        </authorList>
    </citation>
    <scope>NUCLEOTIDE SEQUENCE [LARGE SCALE GENOMIC DNA]</scope>
    <source>
        <strain evidence="10 11">FP15055 ss-10</strain>
    </source>
</reference>
<dbReference type="InterPro" id="IPR024111">
    <property type="entry name" value="PEX5/PEX5L"/>
</dbReference>
<dbReference type="EMBL" id="KN880431">
    <property type="protein sequence ID" value="KIY74422.1"/>
    <property type="molecule type" value="Genomic_DNA"/>
</dbReference>
<dbReference type="Pfam" id="PF13181">
    <property type="entry name" value="TPR_8"/>
    <property type="match status" value="1"/>
</dbReference>
<feature type="repeat" description="TPR" evidence="8">
    <location>
        <begin position="443"/>
        <end position="476"/>
    </location>
</feature>
<organism evidence="10 11">
    <name type="scientific">Cylindrobasidium torrendii FP15055 ss-10</name>
    <dbReference type="NCBI Taxonomy" id="1314674"/>
    <lineage>
        <taxon>Eukaryota</taxon>
        <taxon>Fungi</taxon>
        <taxon>Dikarya</taxon>
        <taxon>Basidiomycota</taxon>
        <taxon>Agaricomycotina</taxon>
        <taxon>Agaricomycetes</taxon>
        <taxon>Agaricomycetidae</taxon>
        <taxon>Agaricales</taxon>
        <taxon>Marasmiineae</taxon>
        <taxon>Physalacriaceae</taxon>
        <taxon>Cylindrobasidium</taxon>
    </lineage>
</organism>
<feature type="repeat" description="TPR" evidence="8">
    <location>
        <begin position="588"/>
        <end position="621"/>
    </location>
</feature>
<evidence type="ECO:0000256" key="5">
    <source>
        <dbReference type="ARBA" id="ARBA00022737"/>
    </source>
</evidence>